<dbReference type="EMBL" id="QMEC01000111">
    <property type="protein sequence ID" value="NMF65626.1"/>
    <property type="molecule type" value="Genomic_DNA"/>
</dbReference>
<feature type="domain" description="AAA+ ATPase" evidence="2">
    <location>
        <begin position="85"/>
        <end position="276"/>
    </location>
</feature>
<dbReference type="RefSeq" id="WP_169267190.1">
    <property type="nucleotide sequence ID" value="NZ_QMEC01000111.1"/>
</dbReference>
<evidence type="ECO:0000313" key="3">
    <source>
        <dbReference type="EMBL" id="NMF65626.1"/>
    </source>
</evidence>
<dbReference type="CDD" id="cd00009">
    <property type="entry name" value="AAA"/>
    <property type="match status" value="1"/>
</dbReference>
<evidence type="ECO:0000256" key="1">
    <source>
        <dbReference type="SAM" id="Coils"/>
    </source>
</evidence>
<evidence type="ECO:0000259" key="2">
    <source>
        <dbReference type="SMART" id="SM00382"/>
    </source>
</evidence>
<dbReference type="InterPro" id="IPR003593">
    <property type="entry name" value="AAA+_ATPase"/>
</dbReference>
<organism evidence="3 4">
    <name type="scientific">Brasilonema octagenarum UFV-OR1</name>
    <dbReference type="NCBI Taxonomy" id="417115"/>
    <lineage>
        <taxon>Bacteria</taxon>
        <taxon>Bacillati</taxon>
        <taxon>Cyanobacteriota</taxon>
        <taxon>Cyanophyceae</taxon>
        <taxon>Nostocales</taxon>
        <taxon>Scytonemataceae</taxon>
        <taxon>Brasilonema</taxon>
        <taxon>Octagenarum group</taxon>
    </lineage>
</organism>
<gene>
    <name evidence="3" type="ORF">DP115_23860</name>
</gene>
<dbReference type="SMART" id="SM00382">
    <property type="entry name" value="AAA"/>
    <property type="match status" value="1"/>
</dbReference>
<dbReference type="InterPro" id="IPR011704">
    <property type="entry name" value="ATPase_dyneun-rel_AAA"/>
</dbReference>
<reference evidence="3 4" key="1">
    <citation type="submission" date="2018-06" db="EMBL/GenBank/DDBJ databases">
        <title>Comparative genomics of Brasilonema spp. strains.</title>
        <authorList>
            <person name="Alvarenga D.O."/>
            <person name="Fiore M.F."/>
            <person name="Varani A.M."/>
        </authorList>
    </citation>
    <scope>NUCLEOTIDE SEQUENCE [LARGE SCALE GENOMIC DNA]</scope>
    <source>
        <strain evidence="3 4">UFV-OR1</strain>
    </source>
</reference>
<dbReference type="Proteomes" id="UP000762253">
    <property type="component" value="Unassembled WGS sequence"/>
</dbReference>
<sequence>MEDWRFFHGNGEQIMEDEVKEKLEHLKPPPWRRFSKKEDVPNDGRWEKLLNLAQEKDRNKRRGEIFRISRDANDVINAVNAAIYLRRPLLVTGKPGSGKTSLAYAIAYELNLGPVLSWGITARSTLQEGLYRYDAIARLQDAQQKEDQDIGKYITLGALGTAFLPSLLPRVLLIDEIDKSDINFPNDLLNIFEEGEFPIPELVRRAKSQGEDKQENNQEKRIFKVDTRDQDIDVDIVGGWVRCYAFPIIVMTSNGERDFPPAFKRRCVRVEMPEPKEEALKAIVKAHFKDEESLAQDAEAKINELIKEFLSDNKSDKNQNVERATDQLLNTIYLLTRDVSPKAADEKSIKEILLRSLNQ</sequence>
<evidence type="ECO:0000313" key="4">
    <source>
        <dbReference type="Proteomes" id="UP000762253"/>
    </source>
</evidence>
<comment type="caution">
    <text evidence="3">The sequence shown here is derived from an EMBL/GenBank/DDBJ whole genome shotgun (WGS) entry which is preliminary data.</text>
</comment>
<dbReference type="Pfam" id="PF07728">
    <property type="entry name" value="AAA_5"/>
    <property type="match status" value="1"/>
</dbReference>
<feature type="coiled-coil region" evidence="1">
    <location>
        <begin position="288"/>
        <end position="327"/>
    </location>
</feature>
<protein>
    <submittedName>
        <fullName evidence="3">ATPase</fullName>
    </submittedName>
</protein>
<keyword evidence="1" id="KW-0175">Coiled coil</keyword>
<keyword evidence="4" id="KW-1185">Reference proteome</keyword>
<dbReference type="Gene3D" id="3.40.50.300">
    <property type="entry name" value="P-loop containing nucleotide triphosphate hydrolases"/>
    <property type="match status" value="1"/>
</dbReference>
<dbReference type="InterPro" id="IPR027417">
    <property type="entry name" value="P-loop_NTPase"/>
</dbReference>
<name>A0ABX1MDT1_9CYAN</name>
<accession>A0ABX1MDT1</accession>
<dbReference type="SUPFAM" id="SSF52540">
    <property type="entry name" value="P-loop containing nucleoside triphosphate hydrolases"/>
    <property type="match status" value="1"/>
</dbReference>
<proteinExistence type="predicted"/>